<dbReference type="Proteomes" id="UP001218629">
    <property type="component" value="Chromosome"/>
</dbReference>
<reference evidence="2 3" key="1">
    <citation type="submission" date="2022-03" db="EMBL/GenBank/DDBJ databases">
        <title>Streptomyces yunnanensis P86,complete genome.</title>
        <authorList>
            <person name="Chen S."/>
            <person name="Zhang Q."/>
        </authorList>
    </citation>
    <scope>NUCLEOTIDE SEQUENCE [LARGE SCALE GENOMIC DNA]</scope>
    <source>
        <strain evidence="2 3">P86</strain>
    </source>
</reference>
<evidence type="ECO:0000313" key="2">
    <source>
        <dbReference type="EMBL" id="WEB39289.1"/>
    </source>
</evidence>
<protein>
    <recommendedName>
        <fullName evidence="4">HEAT repeat-containing protein</fullName>
    </recommendedName>
</protein>
<feature type="compositionally biased region" description="Basic and acidic residues" evidence="1">
    <location>
        <begin position="8"/>
        <end position="17"/>
    </location>
</feature>
<evidence type="ECO:0000256" key="1">
    <source>
        <dbReference type="SAM" id="MobiDB-lite"/>
    </source>
</evidence>
<gene>
    <name evidence="2" type="ORF">MOV08_08365</name>
</gene>
<sequence>MQLSEPPPADRDTRPEQPDPAVPAALPAAFVRYAVALDAVELAWGYLHARLTAEDTVELAFLRRCDLGTEGIAFERIHRAGASVATGRTAELHAVCREIAPADEDGDGRDAGRIWDHLAGCRRADRGDRTVAESRLAAGRAEFLLARAVPGRGMNWQEDSALLGTDRPEEVDAAFARGEERVGVAVIGLALTHPSPQAILPRVARTLERALAADDAGLRHQGIVALAHTARLHRTVDARCLALLRRCPRDTEADMDLWAYVPRRRLPWWLWWHRSVGQRWRAARRRLRRLRRRD</sequence>
<evidence type="ECO:0008006" key="4">
    <source>
        <dbReference type="Google" id="ProtNLM"/>
    </source>
</evidence>
<evidence type="ECO:0000313" key="3">
    <source>
        <dbReference type="Proteomes" id="UP001218629"/>
    </source>
</evidence>
<dbReference type="EMBL" id="CP095749">
    <property type="protein sequence ID" value="WEB39289.1"/>
    <property type="molecule type" value="Genomic_DNA"/>
</dbReference>
<feature type="region of interest" description="Disordered" evidence="1">
    <location>
        <begin position="1"/>
        <end position="22"/>
    </location>
</feature>
<keyword evidence="3" id="KW-1185">Reference proteome</keyword>
<proteinExistence type="predicted"/>
<accession>A0ABY8A3N1</accession>
<organism evidence="2 3">
    <name type="scientific">Streptomyces yunnanensis</name>
    <dbReference type="NCBI Taxonomy" id="156453"/>
    <lineage>
        <taxon>Bacteria</taxon>
        <taxon>Bacillati</taxon>
        <taxon>Actinomycetota</taxon>
        <taxon>Actinomycetes</taxon>
        <taxon>Kitasatosporales</taxon>
        <taxon>Streptomycetaceae</taxon>
        <taxon>Streptomyces</taxon>
    </lineage>
</organism>
<name>A0ABY8A3N1_9ACTN</name>
<dbReference type="RefSeq" id="WP_275306884.1">
    <property type="nucleotide sequence ID" value="NZ_CP095749.1"/>
</dbReference>